<reference evidence="1" key="2">
    <citation type="journal article" name="Front. Microbiol.">
        <title>Degradative Capacity of Two Strains of Rhodonia placenta: From Phenotype to Genotype.</title>
        <authorList>
            <person name="Kolle M."/>
            <person name="Horta M.A.C."/>
            <person name="Nowrousian M."/>
            <person name="Ohm R.A."/>
            <person name="Benz J.P."/>
            <person name="Pilgard A."/>
        </authorList>
    </citation>
    <scope>NUCLEOTIDE SEQUENCE</scope>
    <source>
        <strain evidence="1">FPRL280</strain>
    </source>
</reference>
<dbReference type="Proteomes" id="UP000639403">
    <property type="component" value="Unassembled WGS sequence"/>
</dbReference>
<accession>A0A8H7P0M0</accession>
<protein>
    <submittedName>
        <fullName evidence="1">Uncharacterized protein</fullName>
    </submittedName>
</protein>
<organism evidence="1 2">
    <name type="scientific">Rhodonia placenta</name>
    <dbReference type="NCBI Taxonomy" id="104341"/>
    <lineage>
        <taxon>Eukaryota</taxon>
        <taxon>Fungi</taxon>
        <taxon>Dikarya</taxon>
        <taxon>Basidiomycota</taxon>
        <taxon>Agaricomycotina</taxon>
        <taxon>Agaricomycetes</taxon>
        <taxon>Polyporales</taxon>
        <taxon>Adustoporiaceae</taxon>
        <taxon>Rhodonia</taxon>
    </lineage>
</organism>
<dbReference type="EMBL" id="JADOXO010000134">
    <property type="protein sequence ID" value="KAF9812301.1"/>
    <property type="molecule type" value="Genomic_DNA"/>
</dbReference>
<evidence type="ECO:0000313" key="1">
    <source>
        <dbReference type="EMBL" id="KAF9812301.1"/>
    </source>
</evidence>
<gene>
    <name evidence="1" type="ORF">IEO21_06243</name>
</gene>
<comment type="caution">
    <text evidence="1">The sequence shown here is derived from an EMBL/GenBank/DDBJ whole genome shotgun (WGS) entry which is preliminary data.</text>
</comment>
<proteinExistence type="predicted"/>
<sequence>MPGIRPHAVFEAYTCLIYSSPVCTGWVEVVTLSGCGVCGAWGLRPAQLSLTKSKDNNLSLRRI</sequence>
<evidence type="ECO:0000313" key="2">
    <source>
        <dbReference type="Proteomes" id="UP000639403"/>
    </source>
</evidence>
<reference evidence="1" key="1">
    <citation type="submission" date="2020-11" db="EMBL/GenBank/DDBJ databases">
        <authorList>
            <person name="Koelle M."/>
            <person name="Horta M.A.C."/>
            <person name="Nowrousian M."/>
            <person name="Ohm R.A."/>
            <person name="Benz P."/>
            <person name="Pilgard A."/>
        </authorList>
    </citation>
    <scope>NUCLEOTIDE SEQUENCE</scope>
    <source>
        <strain evidence="1">FPRL280</strain>
    </source>
</reference>
<name>A0A8H7P0M0_9APHY</name>
<dbReference type="AlphaFoldDB" id="A0A8H7P0M0"/>